<feature type="domain" description="DUF397" evidence="2">
    <location>
        <begin position="33"/>
        <end position="81"/>
    </location>
</feature>
<dbReference type="InterPro" id="IPR007278">
    <property type="entry name" value="DUF397"/>
</dbReference>
<organism evidence="3 4">
    <name type="scientific">Streptomyces hundungensis</name>
    <dbReference type="NCBI Taxonomy" id="1077946"/>
    <lineage>
        <taxon>Bacteria</taxon>
        <taxon>Bacillati</taxon>
        <taxon>Actinomycetota</taxon>
        <taxon>Actinomycetes</taxon>
        <taxon>Kitasatosporales</taxon>
        <taxon>Streptomycetaceae</taxon>
        <taxon>Streptomyces</taxon>
    </lineage>
</organism>
<evidence type="ECO:0000259" key="2">
    <source>
        <dbReference type="Pfam" id="PF04149"/>
    </source>
</evidence>
<dbReference type="Proteomes" id="UP000271554">
    <property type="component" value="Chromosome"/>
</dbReference>
<reference evidence="3 4" key="1">
    <citation type="submission" date="2018-10" db="EMBL/GenBank/DDBJ databases">
        <title>Relationship between Morphology and Antimicrobial Activity in Streptomyces.</title>
        <authorList>
            <person name="Kang H.J."/>
            <person name="Kim S.B."/>
        </authorList>
    </citation>
    <scope>NUCLEOTIDE SEQUENCE [LARGE SCALE GENOMIC DNA]</scope>
    <source>
        <strain evidence="3 4">BH38</strain>
    </source>
</reference>
<dbReference type="EMBL" id="CP032698">
    <property type="protein sequence ID" value="AYG84451.1"/>
    <property type="molecule type" value="Genomic_DNA"/>
</dbReference>
<feature type="compositionally biased region" description="Low complexity" evidence="1">
    <location>
        <begin position="1"/>
        <end position="14"/>
    </location>
</feature>
<feature type="region of interest" description="Disordered" evidence="1">
    <location>
        <begin position="1"/>
        <end position="23"/>
    </location>
</feature>
<name>A0A387HNV4_9ACTN</name>
<dbReference type="Pfam" id="PF04149">
    <property type="entry name" value="DUF397"/>
    <property type="match status" value="1"/>
</dbReference>
<gene>
    <name evidence="3" type="ORF">DWB77_06665</name>
</gene>
<protein>
    <recommendedName>
        <fullName evidence="2">DUF397 domain-containing protein</fullName>
    </recommendedName>
</protein>
<sequence>MADTTITTQHTLGTLAGHTRSGWEKPELDLSKAEWRSSSQGAGDVQIAFVEGFIAMRNSASPGSPPLIFSPAEWRAFVINARDGEFDLT</sequence>
<evidence type="ECO:0000313" key="4">
    <source>
        <dbReference type="Proteomes" id="UP000271554"/>
    </source>
</evidence>
<accession>A0A387HNV4</accession>
<evidence type="ECO:0000313" key="3">
    <source>
        <dbReference type="EMBL" id="AYG84451.1"/>
    </source>
</evidence>
<dbReference type="KEGG" id="shun:DWB77_06665"/>
<keyword evidence="4" id="KW-1185">Reference proteome</keyword>
<dbReference type="AlphaFoldDB" id="A0A387HNV4"/>
<proteinExistence type="predicted"/>
<evidence type="ECO:0000256" key="1">
    <source>
        <dbReference type="SAM" id="MobiDB-lite"/>
    </source>
</evidence>